<sequence length="54" mass="6319">MQQCIKTKQQHSLSTTQVTKEPVKEVETLVDDETPVSWEDLQGLTWTLFEERVK</sequence>
<proteinExistence type="predicted"/>
<evidence type="ECO:0000313" key="1">
    <source>
        <dbReference type="EMBL" id="AJW70260.1"/>
    </source>
</evidence>
<reference evidence="2" key="1">
    <citation type="submission" date="2015-03" db="EMBL/GenBank/DDBJ databases">
        <title>Characterization of two novel Thaumarchaeota isolated from the Northern Adriatic Sea.</title>
        <authorList>
            <person name="Bayer B."/>
            <person name="Vojvoda J."/>
            <person name="Offre P."/>
            <person name="Srivastava A."/>
            <person name="Elisabeth N."/>
            <person name="Garcia J.A.L."/>
            <person name="Schleper C."/>
            <person name="Herndl G.J."/>
        </authorList>
    </citation>
    <scope>NUCLEOTIDE SEQUENCE [LARGE SCALE GENOMIC DNA]</scope>
    <source>
        <strain evidence="2">NF5</strain>
    </source>
</reference>
<evidence type="ECO:0000313" key="2">
    <source>
        <dbReference type="Proteomes" id="UP000032408"/>
    </source>
</evidence>
<dbReference type="GeneID" id="43685821"/>
<accession>A0A0D5C1Q0</accession>
<dbReference type="KEGG" id="nin:NADRNF5_0564"/>
<organism evidence="1 2">
    <name type="scientific">Nitrosopumilus adriaticus</name>
    <dbReference type="NCBI Taxonomy" id="1580092"/>
    <lineage>
        <taxon>Archaea</taxon>
        <taxon>Nitrososphaerota</taxon>
        <taxon>Nitrososphaeria</taxon>
        <taxon>Nitrosopumilales</taxon>
        <taxon>Nitrosopumilaceae</taxon>
        <taxon>Nitrosopumilus</taxon>
    </lineage>
</organism>
<reference evidence="1 2" key="2">
    <citation type="journal article" date="2016" name="ISME J.">
        <title>Physiological and genomic characterization of two novel marine thaumarchaeal strains indicates niche differentiation.</title>
        <authorList>
            <person name="Bayer B."/>
            <person name="Vojvoda J."/>
            <person name="Offre P."/>
            <person name="Alves R.J."/>
            <person name="Elisabeth N.H."/>
            <person name="Garcia J.A."/>
            <person name="Volland J.M."/>
            <person name="Srivastava A."/>
            <person name="Schleper C."/>
            <person name="Herndl G.J."/>
        </authorList>
    </citation>
    <scope>NUCLEOTIDE SEQUENCE [LARGE SCALE GENOMIC DNA]</scope>
    <source>
        <strain evidence="1 2">NF5</strain>
    </source>
</reference>
<protein>
    <submittedName>
        <fullName evidence="1">Uncharacterized protein</fullName>
    </submittedName>
</protein>
<name>A0A0D5C1Q0_9ARCH</name>
<dbReference type="Proteomes" id="UP000032408">
    <property type="component" value="Chromosome"/>
</dbReference>
<dbReference type="AlphaFoldDB" id="A0A0D5C1Q0"/>
<gene>
    <name evidence="1" type="ORF">NADRNF5_0564</name>
</gene>
<dbReference type="RefSeq" id="WP_160289377.1">
    <property type="nucleotide sequence ID" value="NZ_CP011070.1"/>
</dbReference>
<keyword evidence="2" id="KW-1185">Reference proteome</keyword>
<dbReference type="EMBL" id="CP011070">
    <property type="protein sequence ID" value="AJW70260.1"/>
    <property type="molecule type" value="Genomic_DNA"/>
</dbReference>
<dbReference type="HOGENOM" id="CLU_3038867_0_0_2"/>